<evidence type="ECO:0000256" key="1">
    <source>
        <dbReference type="SAM" id="Phobius"/>
    </source>
</evidence>
<feature type="chain" id="PRO_5035253126" description="Lipoprotein" evidence="2">
    <location>
        <begin position="22"/>
        <end position="112"/>
    </location>
</feature>
<evidence type="ECO:0000256" key="2">
    <source>
        <dbReference type="SAM" id="SignalP"/>
    </source>
</evidence>
<feature type="transmembrane region" description="Helical" evidence="1">
    <location>
        <begin position="88"/>
        <end position="107"/>
    </location>
</feature>
<keyword evidence="1" id="KW-0472">Membrane</keyword>
<name>A0A8J8G401_9FLAO</name>
<dbReference type="EMBL" id="JABSNO010000001">
    <property type="protein sequence ID" value="NRS91048.1"/>
    <property type="molecule type" value="Genomic_DNA"/>
</dbReference>
<protein>
    <recommendedName>
        <fullName evidence="5">Lipoprotein</fullName>
    </recommendedName>
</protein>
<keyword evidence="1" id="KW-0812">Transmembrane</keyword>
<proteinExistence type="predicted"/>
<keyword evidence="4" id="KW-1185">Reference proteome</keyword>
<sequence length="112" mass="12812">MKKIFSFLVLLSLFSCTTTLVSQRKPFQKENFKIGKYHQFKTENKEYYGKIDSISQEKVYLSYKSNPKEVVEISQIQKAKKYSVGKTLAYPIIGYAVLATTAIIILTQGISE</sequence>
<keyword evidence="1" id="KW-1133">Transmembrane helix</keyword>
<reference evidence="3" key="1">
    <citation type="submission" date="2020-05" db="EMBL/GenBank/DDBJ databases">
        <title>Genomic Encyclopedia of Type Strains, Phase IV (KMG-V): Genome sequencing to study the core and pangenomes of soil and plant-associated prokaryotes.</title>
        <authorList>
            <person name="Whitman W."/>
        </authorList>
    </citation>
    <scope>NUCLEOTIDE SEQUENCE</scope>
    <source>
        <strain evidence="3">16F</strain>
    </source>
</reference>
<dbReference type="AlphaFoldDB" id="A0A8J8G401"/>
<dbReference type="RefSeq" id="WP_173777687.1">
    <property type="nucleotide sequence ID" value="NZ_JABSNO010000001.1"/>
</dbReference>
<dbReference type="PROSITE" id="PS51257">
    <property type="entry name" value="PROKAR_LIPOPROTEIN"/>
    <property type="match status" value="1"/>
</dbReference>
<keyword evidence="2" id="KW-0732">Signal</keyword>
<dbReference type="Proteomes" id="UP000610746">
    <property type="component" value="Unassembled WGS sequence"/>
</dbReference>
<gene>
    <name evidence="3" type="ORF">HNQ03_000113</name>
</gene>
<evidence type="ECO:0000313" key="3">
    <source>
        <dbReference type="EMBL" id="NRS91048.1"/>
    </source>
</evidence>
<accession>A0A8J8G401</accession>
<evidence type="ECO:0008006" key="5">
    <source>
        <dbReference type="Google" id="ProtNLM"/>
    </source>
</evidence>
<comment type="caution">
    <text evidence="3">The sequence shown here is derived from an EMBL/GenBank/DDBJ whole genome shotgun (WGS) entry which is preliminary data.</text>
</comment>
<feature type="signal peptide" evidence="2">
    <location>
        <begin position="1"/>
        <end position="21"/>
    </location>
</feature>
<evidence type="ECO:0000313" key="4">
    <source>
        <dbReference type="Proteomes" id="UP000610746"/>
    </source>
</evidence>
<organism evidence="3 4">
    <name type="scientific">Frigoriflavimonas asaccharolytica</name>
    <dbReference type="NCBI Taxonomy" id="2735899"/>
    <lineage>
        <taxon>Bacteria</taxon>
        <taxon>Pseudomonadati</taxon>
        <taxon>Bacteroidota</taxon>
        <taxon>Flavobacteriia</taxon>
        <taxon>Flavobacteriales</taxon>
        <taxon>Weeksellaceae</taxon>
        <taxon>Frigoriflavimonas</taxon>
    </lineage>
</organism>